<gene>
    <name evidence="10" type="ORF">OsJ_34693</name>
</gene>
<feature type="domain" description="Disease resistance N-terminal" evidence="7">
    <location>
        <begin position="11"/>
        <end position="64"/>
    </location>
</feature>
<reference evidence="10" key="1">
    <citation type="journal article" date="2005" name="PLoS Biol.">
        <title>The genomes of Oryza sativa: a history of duplications.</title>
        <authorList>
            <person name="Yu J."/>
            <person name="Wang J."/>
            <person name="Lin W."/>
            <person name="Li S."/>
            <person name="Li H."/>
            <person name="Zhou J."/>
            <person name="Ni P."/>
            <person name="Dong W."/>
            <person name="Hu S."/>
            <person name="Zeng C."/>
            <person name="Zhang J."/>
            <person name="Zhang Y."/>
            <person name="Li R."/>
            <person name="Xu Z."/>
            <person name="Li S."/>
            <person name="Li X."/>
            <person name="Zheng H."/>
            <person name="Cong L."/>
            <person name="Lin L."/>
            <person name="Yin J."/>
            <person name="Geng J."/>
            <person name="Li G."/>
            <person name="Shi J."/>
            <person name="Liu J."/>
            <person name="Lv H."/>
            <person name="Li J."/>
            <person name="Wang J."/>
            <person name="Deng Y."/>
            <person name="Ran L."/>
            <person name="Shi X."/>
            <person name="Wang X."/>
            <person name="Wu Q."/>
            <person name="Li C."/>
            <person name="Ren X."/>
            <person name="Wang J."/>
            <person name="Wang X."/>
            <person name="Li D."/>
            <person name="Liu D."/>
            <person name="Zhang X."/>
            <person name="Ji Z."/>
            <person name="Zhao W."/>
            <person name="Sun Y."/>
            <person name="Zhang Z."/>
            <person name="Bao J."/>
            <person name="Han Y."/>
            <person name="Dong L."/>
            <person name="Ji J."/>
            <person name="Chen P."/>
            <person name="Wu S."/>
            <person name="Liu J."/>
            <person name="Xiao Y."/>
            <person name="Bu D."/>
            <person name="Tan J."/>
            <person name="Yang L."/>
            <person name="Ye C."/>
            <person name="Zhang J."/>
            <person name="Xu J."/>
            <person name="Zhou Y."/>
            <person name="Yu Y."/>
            <person name="Zhang B."/>
            <person name="Zhuang S."/>
            <person name="Wei H."/>
            <person name="Liu B."/>
            <person name="Lei M."/>
            <person name="Yu H."/>
            <person name="Li Y."/>
            <person name="Xu H."/>
            <person name="Wei S."/>
            <person name="He X."/>
            <person name="Fang L."/>
            <person name="Zhang Z."/>
            <person name="Zhang Y."/>
            <person name="Huang X."/>
            <person name="Su Z."/>
            <person name="Tong W."/>
            <person name="Li J."/>
            <person name="Tong Z."/>
            <person name="Li S."/>
            <person name="Ye J."/>
            <person name="Wang L."/>
            <person name="Fang L."/>
            <person name="Lei T."/>
            <person name="Chen C."/>
            <person name="Chen H."/>
            <person name="Xu Z."/>
            <person name="Li H."/>
            <person name="Huang H."/>
            <person name="Zhang F."/>
            <person name="Xu H."/>
            <person name="Li N."/>
            <person name="Zhao C."/>
            <person name="Li S."/>
            <person name="Dong L."/>
            <person name="Huang Y."/>
            <person name="Li L."/>
            <person name="Xi Y."/>
            <person name="Qi Q."/>
            <person name="Li W."/>
            <person name="Zhang B."/>
            <person name="Hu W."/>
            <person name="Zhang Y."/>
            <person name="Tian X."/>
            <person name="Jiao Y."/>
            <person name="Liang X."/>
            <person name="Jin J."/>
            <person name="Gao L."/>
            <person name="Zheng W."/>
            <person name="Hao B."/>
            <person name="Liu S."/>
            <person name="Wang W."/>
            <person name="Yuan L."/>
            <person name="Cao M."/>
            <person name="McDermott J."/>
            <person name="Samudrala R."/>
            <person name="Wang J."/>
            <person name="Wong G.K."/>
            <person name="Yang H."/>
        </authorList>
    </citation>
    <scope>NUCLEOTIDE SEQUENCE [LARGE SCALE GENOMIC DNA]</scope>
</reference>
<dbReference type="InterPro" id="IPR027417">
    <property type="entry name" value="P-loop_NTPase"/>
</dbReference>
<keyword evidence="3" id="KW-0677">Repeat</keyword>
<proteinExistence type="inferred from homology"/>
<evidence type="ECO:0000256" key="4">
    <source>
        <dbReference type="ARBA" id="ARBA00022741"/>
    </source>
</evidence>
<dbReference type="GO" id="GO:0006952">
    <property type="term" value="P:defense response"/>
    <property type="evidence" value="ECO:0007669"/>
    <property type="project" value="UniProtKB-KW"/>
</dbReference>
<keyword evidence="6" id="KW-0175">Coiled coil</keyword>
<dbReference type="Pfam" id="PF23559">
    <property type="entry name" value="WHD_DRP"/>
    <property type="match status" value="1"/>
</dbReference>
<dbReference type="SUPFAM" id="SSF52540">
    <property type="entry name" value="P-loop containing nucleoside triphosphate hydrolases"/>
    <property type="match status" value="1"/>
</dbReference>
<evidence type="ECO:0000256" key="6">
    <source>
        <dbReference type="ARBA" id="ARBA00023054"/>
    </source>
</evidence>
<sequence>MADLALSTVHALLGVIRKEAELLGRVRRDVQFIRDEMESINGLLRHLAGTKERASDHQVRAWIKAGHGACLRLQQLRRELKVRAREVGERQQRYGVAVPAKKDGAAAAGGRRDNKRPWIPRAAPAGCPEAAMLPATTRAIVSECRTDHMLKECTDELINWFDMGVAPDGRSGVELKRPKLSVAVIVALDAADGAIVVDKVYRHYKPMLQPPSSGSGTPVTAAATSPFKCRLSVTFRRPTNLMEVLMDMLRQLQSEGCVESMGDDVQTWDLDTLKEKIKNSLRGKRLLLFLTNADYLDIWFPIEEDDGDNKRPLEYSSMPRKVAGGGDASRRRAAAIVSECGTDHMLKECTDELINWVDMGVAPDGRSGVELKRPKLSVAVIVAPDAADGAIVVDKVYRHYKPMLQPPSSGSGTPVTAAATSPFKCRLSVTLRRPTNLMEVLMDMLRQLQSEGCVESMGDDVQTWDLDTLKEKIKNSLRGKRLLLFLTNADYLDIWFPIEEVLASTDCDHGSAVVLSSKDREVANKLMPPLMNTSTISDNMNNGSASAAAAAAVEVEVEEDKDLESNNSKSKSKSKLPLMKTVSYSHVDFHYKKANQLMLQLTSSYNTSDAVKQVLTRCDTDDFCAKVFLHALHNNPNRTADELKILTENLAPDRCSNDPLEKRVRLAAFCYYGLPDRYKNCLWYAAAFIRGSYDIRRASLTRRWIAEGLIIRSGQPTEQEEAERCVDTLLSLNLLIPKERERGVIEGKVKTCSVNTPVIDIVNGSRSISASTVDDFLDTNQLPLDLDLHFSIRNGIRIRQLDAMDGSTMEPRPPAPKKQLESVMEFLRKLPSSSRLRLLRVLDLEGCGVIITNRHLNNICQIRKLKYLSLRGTNIVWLPKKLHQLELLETLDIRQTRVCVFESTLPKSLKHLLAGRVDCLGDDAVTVKSKESFSTVRMPSGIPAGDMSKLEILSHVWVSDSAKELDNLGEKLKQLRKLGVVLCGGSKANLKDLFAQINKLHTTLRSLSIRMKPVSSWGSTEAVLMTPPLLLESLRICGVRDWLPRRMKELNNLSKLTLRDTLLNEDNLAVLGALKGLRCLRLRYHSFDSGGLTFSS</sequence>
<accession>B9G8N1</accession>
<dbReference type="InterPro" id="IPR032675">
    <property type="entry name" value="LRR_dom_sf"/>
</dbReference>
<comment type="similarity">
    <text evidence="1">Belongs to the disease resistance NB-LRR family.</text>
</comment>
<feature type="domain" description="Disease resistance R13L4/SHOC-2-like LRR" evidence="9">
    <location>
        <begin position="828"/>
        <end position="1086"/>
    </location>
</feature>
<dbReference type="InterPro" id="IPR058922">
    <property type="entry name" value="WHD_DRP"/>
</dbReference>
<dbReference type="EMBL" id="CM000148">
    <property type="protein sequence ID" value="EEE52496.1"/>
    <property type="molecule type" value="Genomic_DNA"/>
</dbReference>
<dbReference type="InterPro" id="IPR041118">
    <property type="entry name" value="Rx_N"/>
</dbReference>
<evidence type="ECO:0000256" key="3">
    <source>
        <dbReference type="ARBA" id="ARBA00022737"/>
    </source>
</evidence>
<dbReference type="Pfam" id="PF18052">
    <property type="entry name" value="Rx_N"/>
    <property type="match status" value="1"/>
</dbReference>
<dbReference type="PANTHER" id="PTHR23155">
    <property type="entry name" value="DISEASE RESISTANCE PROTEIN RP"/>
    <property type="match status" value="1"/>
</dbReference>
<keyword evidence="2" id="KW-0433">Leucine-rich repeat</keyword>
<dbReference type="Pfam" id="PF23598">
    <property type="entry name" value="LRR_14"/>
    <property type="match status" value="1"/>
</dbReference>
<dbReference type="PANTHER" id="PTHR23155:SF1091">
    <property type="entry name" value="EXPRESSED PROTEIN"/>
    <property type="match status" value="1"/>
</dbReference>
<keyword evidence="4" id="KW-0547">Nucleotide-binding</keyword>
<dbReference type="AlphaFoldDB" id="B9G8N1"/>
<dbReference type="InterPro" id="IPR055414">
    <property type="entry name" value="LRR_R13L4/SHOC2-like"/>
</dbReference>
<evidence type="ECO:0000313" key="10">
    <source>
        <dbReference type="EMBL" id="EEE52496.1"/>
    </source>
</evidence>
<dbReference type="InterPro" id="IPR044974">
    <property type="entry name" value="Disease_R_plants"/>
</dbReference>
<evidence type="ECO:0000259" key="8">
    <source>
        <dbReference type="Pfam" id="PF23559"/>
    </source>
</evidence>
<protein>
    <submittedName>
        <fullName evidence="10">Uncharacterized protein</fullName>
    </submittedName>
</protein>
<evidence type="ECO:0000259" key="9">
    <source>
        <dbReference type="Pfam" id="PF23598"/>
    </source>
</evidence>
<dbReference type="Proteomes" id="UP000007752">
    <property type="component" value="Chromosome 11"/>
</dbReference>
<dbReference type="Gene3D" id="3.40.50.300">
    <property type="entry name" value="P-loop containing nucleotide triphosphate hydrolases"/>
    <property type="match status" value="1"/>
</dbReference>
<keyword evidence="5" id="KW-0611">Plant defense</keyword>
<organism evidence="10">
    <name type="scientific">Oryza sativa subsp. japonica</name>
    <name type="common">Rice</name>
    <dbReference type="NCBI Taxonomy" id="39947"/>
    <lineage>
        <taxon>Eukaryota</taxon>
        <taxon>Viridiplantae</taxon>
        <taxon>Streptophyta</taxon>
        <taxon>Embryophyta</taxon>
        <taxon>Tracheophyta</taxon>
        <taxon>Spermatophyta</taxon>
        <taxon>Magnoliopsida</taxon>
        <taxon>Liliopsida</taxon>
        <taxon>Poales</taxon>
        <taxon>Poaceae</taxon>
        <taxon>BOP clade</taxon>
        <taxon>Oryzoideae</taxon>
        <taxon>Oryzeae</taxon>
        <taxon>Oryzinae</taxon>
        <taxon>Oryza</taxon>
        <taxon>Oryza sativa</taxon>
    </lineage>
</organism>
<feature type="domain" description="Disease resistance protein winged helix" evidence="8">
    <location>
        <begin position="693"/>
        <end position="761"/>
    </location>
</feature>
<dbReference type="SUPFAM" id="SSF52047">
    <property type="entry name" value="RNI-like"/>
    <property type="match status" value="1"/>
</dbReference>
<evidence type="ECO:0000256" key="1">
    <source>
        <dbReference type="ARBA" id="ARBA00008894"/>
    </source>
</evidence>
<evidence type="ECO:0000259" key="7">
    <source>
        <dbReference type="Pfam" id="PF18052"/>
    </source>
</evidence>
<reference evidence="10" key="2">
    <citation type="submission" date="2008-12" db="EMBL/GenBank/DDBJ databases">
        <title>Improved gene annotation of the rice (Oryza sativa) genomes.</title>
        <authorList>
            <person name="Wang J."/>
            <person name="Li R."/>
            <person name="Fan W."/>
            <person name="Huang Q."/>
            <person name="Zhang J."/>
            <person name="Zhou Y."/>
            <person name="Hu Y."/>
            <person name="Zi S."/>
            <person name="Li J."/>
            <person name="Ni P."/>
            <person name="Zheng H."/>
            <person name="Zhang Y."/>
            <person name="Zhao M."/>
            <person name="Hao Q."/>
            <person name="McDermott J."/>
            <person name="Samudrala R."/>
            <person name="Kristiansen K."/>
            <person name="Wong G.K.-S."/>
        </authorList>
    </citation>
    <scope>NUCLEOTIDE SEQUENCE</scope>
</reference>
<name>B9G8N1_ORYSJ</name>
<dbReference type="GO" id="GO:0051707">
    <property type="term" value="P:response to other organism"/>
    <property type="evidence" value="ECO:0007669"/>
    <property type="project" value="UniProtKB-ARBA"/>
</dbReference>
<evidence type="ECO:0000256" key="2">
    <source>
        <dbReference type="ARBA" id="ARBA00022614"/>
    </source>
</evidence>
<dbReference type="Gene3D" id="3.80.10.10">
    <property type="entry name" value="Ribonuclease Inhibitor"/>
    <property type="match status" value="1"/>
</dbReference>
<dbReference type="GO" id="GO:0000166">
    <property type="term" value="F:nucleotide binding"/>
    <property type="evidence" value="ECO:0007669"/>
    <property type="project" value="UniProtKB-KW"/>
</dbReference>
<dbReference type="Gene3D" id="1.20.5.4130">
    <property type="match status" value="1"/>
</dbReference>
<evidence type="ECO:0000256" key="5">
    <source>
        <dbReference type="ARBA" id="ARBA00022821"/>
    </source>
</evidence>